<dbReference type="CDD" id="cd04623">
    <property type="entry name" value="CBS_pair_bac_euk"/>
    <property type="match status" value="1"/>
</dbReference>
<sequence length="164" mass="17725">MAPLYAPGLVLPSAVRGHYRRYMKISDVLRSKGTDVVTVAPESTVGELLALLAEHRIGAVVVSAGEGSVDGIVSERDVVRRLHSDGLGVLEGPVSAIMTAEVHTCGEHDDVRDLAGEMSDRRIRHVPVVRDGKLIAIVSIGDIVKQRIRDLAAERDQLEAYITQ</sequence>
<dbReference type="AlphaFoldDB" id="A0A1W2BK50"/>
<feature type="domain" description="CBS" evidence="3">
    <location>
        <begin position="98"/>
        <end position="154"/>
    </location>
</feature>
<dbReference type="Pfam" id="PF00571">
    <property type="entry name" value="CBS"/>
    <property type="match status" value="2"/>
</dbReference>
<evidence type="ECO:0000313" key="5">
    <source>
        <dbReference type="Proteomes" id="UP000192634"/>
    </source>
</evidence>
<dbReference type="PROSITE" id="PS51371">
    <property type="entry name" value="CBS"/>
    <property type="match status" value="2"/>
</dbReference>
<gene>
    <name evidence="4" type="ORF">SAMN06296429_108106</name>
</gene>
<dbReference type="PANTHER" id="PTHR43080">
    <property type="entry name" value="CBS DOMAIN-CONTAINING PROTEIN CBSX3, MITOCHONDRIAL"/>
    <property type="match status" value="1"/>
</dbReference>
<dbReference type="SUPFAM" id="SSF54631">
    <property type="entry name" value="CBS-domain pair"/>
    <property type="match status" value="1"/>
</dbReference>
<dbReference type="InterPro" id="IPR000644">
    <property type="entry name" value="CBS_dom"/>
</dbReference>
<organism evidence="4 5">
    <name type="scientific">Janibacter indicus</name>
    <dbReference type="NCBI Taxonomy" id="857417"/>
    <lineage>
        <taxon>Bacteria</taxon>
        <taxon>Bacillati</taxon>
        <taxon>Actinomycetota</taxon>
        <taxon>Actinomycetes</taxon>
        <taxon>Micrococcales</taxon>
        <taxon>Intrasporangiaceae</taxon>
        <taxon>Janibacter</taxon>
    </lineage>
</organism>
<evidence type="ECO:0000259" key="3">
    <source>
        <dbReference type="PROSITE" id="PS51371"/>
    </source>
</evidence>
<dbReference type="Proteomes" id="UP000192634">
    <property type="component" value="Unassembled WGS sequence"/>
</dbReference>
<feature type="domain" description="CBS" evidence="3">
    <location>
        <begin position="30"/>
        <end position="89"/>
    </location>
</feature>
<dbReference type="InterPro" id="IPR046342">
    <property type="entry name" value="CBS_dom_sf"/>
</dbReference>
<dbReference type="Gene3D" id="3.10.580.10">
    <property type="entry name" value="CBS-domain"/>
    <property type="match status" value="1"/>
</dbReference>
<accession>A0A1W2BK50</accession>
<proteinExistence type="predicted"/>
<evidence type="ECO:0000256" key="1">
    <source>
        <dbReference type="ARBA" id="ARBA00023122"/>
    </source>
</evidence>
<protein>
    <submittedName>
        <fullName evidence="4">CBS domain-containing protein</fullName>
    </submittedName>
</protein>
<name>A0A1W2BK50_9MICO</name>
<dbReference type="PANTHER" id="PTHR43080:SF2">
    <property type="entry name" value="CBS DOMAIN-CONTAINING PROTEIN"/>
    <property type="match status" value="1"/>
</dbReference>
<reference evidence="4 5" key="1">
    <citation type="submission" date="2017-04" db="EMBL/GenBank/DDBJ databases">
        <authorList>
            <person name="Afonso C.L."/>
            <person name="Miller P.J."/>
            <person name="Scott M.A."/>
            <person name="Spackman E."/>
            <person name="Goraichik I."/>
            <person name="Dimitrov K.M."/>
            <person name="Suarez D.L."/>
            <person name="Swayne D.E."/>
        </authorList>
    </citation>
    <scope>NUCLEOTIDE SEQUENCE [LARGE SCALE GENOMIC DNA]</scope>
    <source>
        <strain evidence="4 5">CGMCC 1.12511</strain>
    </source>
</reference>
<dbReference type="EMBL" id="FWXN01000008">
    <property type="protein sequence ID" value="SMC73339.1"/>
    <property type="molecule type" value="Genomic_DNA"/>
</dbReference>
<evidence type="ECO:0000256" key="2">
    <source>
        <dbReference type="PROSITE-ProRule" id="PRU00703"/>
    </source>
</evidence>
<evidence type="ECO:0000313" key="4">
    <source>
        <dbReference type="EMBL" id="SMC73339.1"/>
    </source>
</evidence>
<dbReference type="SMART" id="SM00116">
    <property type="entry name" value="CBS"/>
    <property type="match status" value="2"/>
</dbReference>
<keyword evidence="1 2" id="KW-0129">CBS domain</keyword>
<dbReference type="InterPro" id="IPR051257">
    <property type="entry name" value="Diverse_CBS-Domain"/>
</dbReference>
<dbReference type="InterPro" id="IPR044725">
    <property type="entry name" value="CBSX3_CBS_dom"/>
</dbReference>